<dbReference type="SUPFAM" id="SSF117856">
    <property type="entry name" value="AF0104/ALDC/Ptd012-like"/>
    <property type="match status" value="1"/>
</dbReference>
<protein>
    <recommendedName>
        <fullName evidence="1">PPC domain-containing protein</fullName>
    </recommendedName>
</protein>
<reference evidence="2" key="2">
    <citation type="journal article" date="2018" name="Environ. Sci. Technol.">
        <title>The Toxicogenome of Hyalella azteca: A Model for Sediment Ecotoxicology and Evolutionary Toxicology.</title>
        <authorList>
            <person name="Poynton H.C."/>
            <person name="Hasenbein S."/>
            <person name="Benoit J.B."/>
            <person name="Sepulveda M.S."/>
            <person name="Poelchau M.F."/>
            <person name="Hughes D.S.T."/>
            <person name="Murali S.C."/>
            <person name="Chen S."/>
            <person name="Glastad K.M."/>
            <person name="Goodisman M.A.D."/>
            <person name="Werren J.H."/>
            <person name="Vineis J.H."/>
            <person name="Bowen J.L."/>
            <person name="Friedrich M."/>
            <person name="Jones J."/>
            <person name="Robertson H.M."/>
            <person name="Feyereisen R."/>
            <person name="Mechler-Hickson A."/>
            <person name="Mathers N."/>
            <person name="Lee C.E."/>
            <person name="Colbourne J.K."/>
            <person name="Biales A."/>
            <person name="Johnston J.S."/>
            <person name="Wellborn G.A."/>
            <person name="Rosendale A.J."/>
            <person name="Cridge A.G."/>
            <person name="Munoz-Torres M.C."/>
            <person name="Bain P.A."/>
            <person name="Manny A.R."/>
            <person name="Major K.M."/>
            <person name="Lambert F.N."/>
            <person name="Vulpe C.D."/>
            <person name="Tuck P."/>
            <person name="Blalock B.J."/>
            <person name="Lin Y.Y."/>
            <person name="Smith M.E."/>
            <person name="Ochoa-Acuna H."/>
            <person name="Chen M.M."/>
            <person name="Childers C.P."/>
            <person name="Qu J."/>
            <person name="Dugan S."/>
            <person name="Lee S.L."/>
            <person name="Chao H."/>
            <person name="Dinh H."/>
            <person name="Han Y."/>
            <person name="Doddapaneni H."/>
            <person name="Worley K.C."/>
            <person name="Muzny D.M."/>
            <person name="Gibbs R.A."/>
            <person name="Richards S."/>
        </authorList>
    </citation>
    <scope>NUCLEOTIDE SEQUENCE</scope>
    <source>
        <strain evidence="2">HAZT.00-mixed</strain>
        <tissue evidence="2">Whole organism</tissue>
    </source>
</reference>
<comment type="caution">
    <text evidence="2">The sequence shown here is derived from an EMBL/GenBank/DDBJ whole genome shotgun (WGS) entry which is preliminary data.</text>
</comment>
<evidence type="ECO:0000313" key="2">
    <source>
        <dbReference type="EMBL" id="KAA0201336.1"/>
    </source>
</evidence>
<dbReference type="Pfam" id="PF03479">
    <property type="entry name" value="PCC"/>
    <property type="match status" value="1"/>
</dbReference>
<feature type="domain" description="PPC" evidence="1">
    <location>
        <begin position="1"/>
        <end position="134"/>
    </location>
</feature>
<dbReference type="InterPro" id="IPR005175">
    <property type="entry name" value="PPC_dom"/>
</dbReference>
<proteinExistence type="predicted"/>
<dbReference type="EMBL" id="JQDR03005580">
    <property type="protein sequence ID" value="KAA0201336.1"/>
    <property type="molecule type" value="Genomic_DNA"/>
</dbReference>
<evidence type="ECO:0000259" key="1">
    <source>
        <dbReference type="PROSITE" id="PS51742"/>
    </source>
</evidence>
<dbReference type="AlphaFoldDB" id="A0A6A0H6G5"/>
<name>A0A6A0H6G5_HYAAZ</name>
<organism evidence="2">
    <name type="scientific">Hyalella azteca</name>
    <name type="common">Amphipod</name>
    <dbReference type="NCBI Taxonomy" id="294128"/>
    <lineage>
        <taxon>Eukaryota</taxon>
        <taxon>Metazoa</taxon>
        <taxon>Ecdysozoa</taxon>
        <taxon>Arthropoda</taxon>
        <taxon>Crustacea</taxon>
        <taxon>Multicrustacea</taxon>
        <taxon>Malacostraca</taxon>
        <taxon>Eumalacostraca</taxon>
        <taxon>Peracarida</taxon>
        <taxon>Amphipoda</taxon>
        <taxon>Senticaudata</taxon>
        <taxon>Talitrida</taxon>
        <taxon>Talitroidea</taxon>
        <taxon>Hyalellidae</taxon>
        <taxon>Hyalella</taxon>
    </lineage>
</organism>
<dbReference type="PANTHER" id="PTHR34988:SF1">
    <property type="entry name" value="DNA-BINDING PROTEIN"/>
    <property type="match status" value="1"/>
</dbReference>
<dbReference type="Proteomes" id="UP000711488">
    <property type="component" value="Unassembled WGS sequence"/>
</dbReference>
<dbReference type="Gene3D" id="3.30.1330.80">
    <property type="entry name" value="Hypothetical protein, similar to alpha- acetolactate decarboxylase, domain 2"/>
    <property type="match status" value="1"/>
</dbReference>
<sequence>MQVTEELQRLAREELQAGGCVLTCVGSVTGITLRFASQDTGGDNKAGLCLLNFCWLIQSFKGHYEVLSLVGTLTKDGLHLHTCLGDKDGKTIGGHVMGDMVTYTTMELVIGVMEDFVLTREFDEETKFDELVVTPAK</sequence>
<gene>
    <name evidence="2" type="ORF">HAZT_HAZT000535</name>
</gene>
<accession>A0A6A0H6G5</accession>
<dbReference type="PROSITE" id="PS51742">
    <property type="entry name" value="PPC"/>
    <property type="match status" value="1"/>
</dbReference>
<reference evidence="2" key="1">
    <citation type="submission" date="2014-08" db="EMBL/GenBank/DDBJ databases">
        <authorList>
            <person name="Murali S."/>
            <person name="Richards S."/>
            <person name="Bandaranaike D."/>
            <person name="Bellair M."/>
            <person name="Blankenburg K."/>
            <person name="Chao H."/>
            <person name="Dinh H."/>
            <person name="Doddapaneni H."/>
            <person name="Dugan-Rocha S."/>
            <person name="Elkadiri S."/>
            <person name="Gnanaolivu R."/>
            <person name="Hughes D."/>
            <person name="Lee S."/>
            <person name="Li M."/>
            <person name="Ming W."/>
            <person name="Munidasa M."/>
            <person name="Muniz J."/>
            <person name="Nguyen L."/>
            <person name="Osuji N."/>
            <person name="Pu L.-L."/>
            <person name="Puazo M."/>
            <person name="Skinner E."/>
            <person name="Qu C."/>
            <person name="Quiroz J."/>
            <person name="Raj R."/>
            <person name="Weissenberger G."/>
            <person name="Xin Y."/>
            <person name="Zou X."/>
            <person name="Han Y."/>
            <person name="Worley K."/>
            <person name="Muzny D."/>
            <person name="Gibbs R."/>
        </authorList>
    </citation>
    <scope>NUCLEOTIDE SEQUENCE</scope>
    <source>
        <strain evidence="2">HAZT.00-mixed</strain>
        <tissue evidence="2">Whole organism</tissue>
    </source>
</reference>
<reference evidence="2" key="3">
    <citation type="submission" date="2019-06" db="EMBL/GenBank/DDBJ databases">
        <authorList>
            <person name="Poynton C."/>
            <person name="Hasenbein S."/>
            <person name="Benoit J.B."/>
            <person name="Sepulveda M.S."/>
            <person name="Poelchau M.F."/>
            <person name="Murali S.C."/>
            <person name="Chen S."/>
            <person name="Glastad K.M."/>
            <person name="Werren J.H."/>
            <person name="Vineis J.H."/>
            <person name="Bowen J.L."/>
            <person name="Friedrich M."/>
            <person name="Jones J."/>
            <person name="Robertson H.M."/>
            <person name="Feyereisen R."/>
            <person name="Mechler-Hickson A."/>
            <person name="Mathers N."/>
            <person name="Lee C.E."/>
            <person name="Colbourne J.K."/>
            <person name="Biales A."/>
            <person name="Johnston J.S."/>
            <person name="Wellborn G.A."/>
            <person name="Rosendale A.J."/>
            <person name="Cridge A.G."/>
            <person name="Munoz-Torres M.C."/>
            <person name="Bain P.A."/>
            <person name="Manny A.R."/>
            <person name="Major K.M."/>
            <person name="Lambert F.N."/>
            <person name="Vulpe C.D."/>
            <person name="Tuck P."/>
            <person name="Blalock B.J."/>
            <person name="Lin Y.-Y."/>
            <person name="Smith M.E."/>
            <person name="Ochoa-Acuna H."/>
            <person name="Chen M.-J.M."/>
            <person name="Childers C.P."/>
            <person name="Qu J."/>
            <person name="Dugan S."/>
            <person name="Lee S.L."/>
            <person name="Chao H."/>
            <person name="Dinh H."/>
            <person name="Han Y."/>
            <person name="Doddapaneni H."/>
            <person name="Worley K.C."/>
            <person name="Muzny D.M."/>
            <person name="Gibbs R.A."/>
            <person name="Richards S."/>
        </authorList>
    </citation>
    <scope>NUCLEOTIDE SEQUENCE</scope>
    <source>
        <strain evidence="2">HAZT.00-mixed</strain>
        <tissue evidence="2">Whole organism</tissue>
    </source>
</reference>
<dbReference type="CDD" id="cd11378">
    <property type="entry name" value="DUF296"/>
    <property type="match status" value="1"/>
</dbReference>
<dbReference type="OrthoDB" id="2156856at2759"/>
<dbReference type="PANTHER" id="PTHR34988">
    <property type="entry name" value="PROTEIN, PUTATIVE-RELATED"/>
    <property type="match status" value="1"/>
</dbReference>